<accession>A0AAD9PPJ3</accession>
<keyword evidence="3" id="KW-1185">Reference proteome</keyword>
<dbReference type="InterPro" id="IPR001357">
    <property type="entry name" value="BRCT_dom"/>
</dbReference>
<proteinExistence type="predicted"/>
<dbReference type="GeneID" id="94335702"/>
<evidence type="ECO:0000313" key="3">
    <source>
        <dbReference type="Proteomes" id="UP001214638"/>
    </source>
</evidence>
<name>A0AAD9PPJ3_9APIC</name>
<dbReference type="KEGG" id="bdw:94335702"/>
<protein>
    <submittedName>
        <fullName evidence="2">Bifunctional BRCT domain superfamily/BRCT domain</fullName>
    </submittedName>
</protein>
<dbReference type="AlphaFoldDB" id="A0AAD9PPJ3"/>
<comment type="caution">
    <text evidence="2">The sequence shown here is derived from an EMBL/GenBank/DDBJ whole genome shotgun (WGS) entry which is preliminary data.</text>
</comment>
<evidence type="ECO:0000313" key="2">
    <source>
        <dbReference type="EMBL" id="KAK2198392.1"/>
    </source>
</evidence>
<dbReference type="EMBL" id="JALLKP010000001">
    <property type="protein sequence ID" value="KAK2198392.1"/>
    <property type="molecule type" value="Genomic_DNA"/>
</dbReference>
<dbReference type="InterPro" id="IPR036420">
    <property type="entry name" value="BRCT_dom_sf"/>
</dbReference>
<evidence type="ECO:0000259" key="1">
    <source>
        <dbReference type="PROSITE" id="PS50172"/>
    </source>
</evidence>
<gene>
    <name evidence="2" type="ORF">BdWA1_001404</name>
</gene>
<dbReference type="SUPFAM" id="SSF52113">
    <property type="entry name" value="BRCT domain"/>
    <property type="match status" value="1"/>
</dbReference>
<feature type="domain" description="BRCT" evidence="1">
    <location>
        <begin position="149"/>
        <end position="252"/>
    </location>
</feature>
<reference evidence="2" key="1">
    <citation type="journal article" date="2023" name="Nat. Microbiol.">
        <title>Babesia duncani multi-omics identifies virulence factors and drug targets.</title>
        <authorList>
            <person name="Singh P."/>
            <person name="Lonardi S."/>
            <person name="Liang Q."/>
            <person name="Vydyam P."/>
            <person name="Khabirova E."/>
            <person name="Fang T."/>
            <person name="Gihaz S."/>
            <person name="Thekkiniath J."/>
            <person name="Munshi M."/>
            <person name="Abel S."/>
            <person name="Ciampossin L."/>
            <person name="Batugedara G."/>
            <person name="Gupta M."/>
            <person name="Lu X.M."/>
            <person name="Lenz T."/>
            <person name="Chakravarty S."/>
            <person name="Cornillot E."/>
            <person name="Hu Y."/>
            <person name="Ma W."/>
            <person name="Gonzalez L.M."/>
            <person name="Sanchez S."/>
            <person name="Estrada K."/>
            <person name="Sanchez-Flores A."/>
            <person name="Montero E."/>
            <person name="Harb O.S."/>
            <person name="Le Roch K.G."/>
            <person name="Mamoun C.B."/>
        </authorList>
    </citation>
    <scope>NUCLEOTIDE SEQUENCE</scope>
    <source>
        <strain evidence="2">WA1</strain>
    </source>
</reference>
<dbReference type="PROSITE" id="PS50172">
    <property type="entry name" value="BRCT"/>
    <property type="match status" value="1"/>
</dbReference>
<organism evidence="2 3">
    <name type="scientific">Babesia duncani</name>
    <dbReference type="NCBI Taxonomy" id="323732"/>
    <lineage>
        <taxon>Eukaryota</taxon>
        <taxon>Sar</taxon>
        <taxon>Alveolata</taxon>
        <taxon>Apicomplexa</taxon>
        <taxon>Aconoidasida</taxon>
        <taxon>Piroplasmida</taxon>
        <taxon>Babesiidae</taxon>
        <taxon>Babesia</taxon>
    </lineage>
</organism>
<dbReference type="Proteomes" id="UP001214638">
    <property type="component" value="Unassembled WGS sequence"/>
</dbReference>
<dbReference type="RefSeq" id="XP_067805234.1">
    <property type="nucleotide sequence ID" value="XM_067946443.1"/>
</dbReference>
<sequence length="281" mass="31861">MPLDSAVYEMGLFEVNVYKTVFKDEKLFHNHMENCLWQGKTFCLLGFDDGINSGKNLILLLIANIASRGASIVKLPNESLDSKILNSVHYYLCNYSLGYSIRPRNALESRFITPIWLYACNRDNVIYESNYLPIFKPVENFHALKFLKDNITLAILGASEDTGGNANSTRFDLDTLLRFIRHCGFNSVPCTQVKDTSPNDLVYIILCTVLLEEIDDEIFKVTRERKIPCLSVEWLFDCYASGELENVSNYAVNLCISGLSKWIKLIFAECSNASLGVIFNL</sequence>